<feature type="transmembrane region" description="Helical" evidence="5">
    <location>
        <begin position="137"/>
        <end position="159"/>
    </location>
</feature>
<comment type="caution">
    <text evidence="6">The sequence shown here is derived from an EMBL/GenBank/DDBJ whole genome shotgun (WGS) entry which is preliminary data.</text>
</comment>
<evidence type="ECO:0000256" key="2">
    <source>
        <dbReference type="ARBA" id="ARBA00022692"/>
    </source>
</evidence>
<evidence type="ECO:0000313" key="6">
    <source>
        <dbReference type="EMBL" id="MBB6448746.1"/>
    </source>
</evidence>
<organism evidence="6 7">
    <name type="scientific">Geomicrobium halophilum</name>
    <dbReference type="NCBI Taxonomy" id="549000"/>
    <lineage>
        <taxon>Bacteria</taxon>
        <taxon>Bacillati</taxon>
        <taxon>Bacillota</taxon>
        <taxon>Bacilli</taxon>
        <taxon>Bacillales</taxon>
        <taxon>Geomicrobium</taxon>
    </lineage>
</organism>
<evidence type="ECO:0000313" key="7">
    <source>
        <dbReference type="Proteomes" id="UP000568839"/>
    </source>
</evidence>
<feature type="transmembrane region" description="Helical" evidence="5">
    <location>
        <begin position="171"/>
        <end position="191"/>
    </location>
</feature>
<feature type="transmembrane region" description="Helical" evidence="5">
    <location>
        <begin position="110"/>
        <end position="130"/>
    </location>
</feature>
<dbReference type="AlphaFoldDB" id="A0A841PNG4"/>
<feature type="transmembrane region" description="Helical" evidence="5">
    <location>
        <begin position="256"/>
        <end position="275"/>
    </location>
</feature>
<protein>
    <submittedName>
        <fullName evidence="6">Xanthine/uracil/vitamin C permease (AzgA family)</fullName>
    </submittedName>
</protein>
<feature type="transmembrane region" description="Helical" evidence="5">
    <location>
        <begin position="409"/>
        <end position="436"/>
    </location>
</feature>
<keyword evidence="7" id="KW-1185">Reference proteome</keyword>
<dbReference type="Proteomes" id="UP000568839">
    <property type="component" value="Unassembled WGS sequence"/>
</dbReference>
<feature type="transmembrane region" description="Helical" evidence="5">
    <location>
        <begin position="203"/>
        <end position="223"/>
    </location>
</feature>
<keyword evidence="4 5" id="KW-0472">Membrane</keyword>
<keyword evidence="2 5" id="KW-0812">Transmembrane</keyword>
<dbReference type="InterPro" id="IPR006043">
    <property type="entry name" value="NCS2"/>
</dbReference>
<comment type="subcellular location">
    <subcellularLocation>
        <location evidence="1">Membrane</location>
        <topology evidence="1">Multi-pass membrane protein</topology>
    </subcellularLocation>
</comment>
<feature type="transmembrane region" description="Helical" evidence="5">
    <location>
        <begin position="65"/>
        <end position="90"/>
    </location>
</feature>
<dbReference type="GO" id="GO:0016020">
    <property type="term" value="C:membrane"/>
    <property type="evidence" value="ECO:0007669"/>
    <property type="project" value="UniProtKB-SubCell"/>
</dbReference>
<feature type="transmembrane region" description="Helical" evidence="5">
    <location>
        <begin position="36"/>
        <end position="53"/>
    </location>
</feature>
<feature type="transmembrane region" description="Helical" evidence="5">
    <location>
        <begin position="353"/>
        <end position="373"/>
    </location>
</feature>
<keyword evidence="3 5" id="KW-1133">Transmembrane helix</keyword>
<name>A0A841PNG4_9BACL</name>
<dbReference type="EMBL" id="JACHHJ010000001">
    <property type="protein sequence ID" value="MBB6448746.1"/>
    <property type="molecule type" value="Genomic_DNA"/>
</dbReference>
<accession>A0A841PNG4</accession>
<evidence type="ECO:0000256" key="1">
    <source>
        <dbReference type="ARBA" id="ARBA00004141"/>
    </source>
</evidence>
<evidence type="ECO:0000256" key="5">
    <source>
        <dbReference type="SAM" id="Phobius"/>
    </source>
</evidence>
<sequence>MPIYQRKEGEEQPYWPLGPFKVRLPFVHYNLESAEFIQGLIMMIVSISLIPTLQEYLGLPYDVALAFVVVYQIGLLLPALLGSPIVGGWITPAIPLVLTYLGDFEPGPEAIRAMVALQLIVFLIFFLLGITKLGGKLIRIVPASLKSGILIGAGLAAFIGEIEPEGRVMETPISLITAGILLAFTMFSLTFQRMRERYRWANFISNFGMMPPLIFAIFVGWAVNEFPLPDVEWGITSPAFGEVWAYLPFSVGLPDINIFLLAIPTAIVAYIIAYGDMIVGDEILKRSDDKRKDEKIDNDMNRLHLVTSIRNLIQSFFGPYTGLSGPIWTAIQVTVAERYNYGRKAMDSFHGGAGTFTIAMMVGLFMLPIVTFFEPTLEVALSTTLLITGYVCVQVGIEQVKNSSATEIGVASLTAMVLAVHGAEYGLMAGVIMYFIVQKNYKSKNDISKKENVDKSV</sequence>
<evidence type="ECO:0000256" key="4">
    <source>
        <dbReference type="ARBA" id="ARBA00023136"/>
    </source>
</evidence>
<reference evidence="6 7" key="1">
    <citation type="submission" date="2020-08" db="EMBL/GenBank/DDBJ databases">
        <title>Genomic Encyclopedia of Type Strains, Phase IV (KMG-IV): sequencing the most valuable type-strain genomes for metagenomic binning, comparative biology and taxonomic classification.</title>
        <authorList>
            <person name="Goeker M."/>
        </authorList>
    </citation>
    <scope>NUCLEOTIDE SEQUENCE [LARGE SCALE GENOMIC DNA]</scope>
    <source>
        <strain evidence="6 7">DSM 21769</strain>
    </source>
</reference>
<evidence type="ECO:0000256" key="3">
    <source>
        <dbReference type="ARBA" id="ARBA00022989"/>
    </source>
</evidence>
<dbReference type="GO" id="GO:0015205">
    <property type="term" value="F:nucleobase transmembrane transporter activity"/>
    <property type="evidence" value="ECO:0007669"/>
    <property type="project" value="UniProtKB-ARBA"/>
</dbReference>
<dbReference type="Pfam" id="PF00860">
    <property type="entry name" value="Xan_ur_permease"/>
    <property type="match status" value="1"/>
</dbReference>
<gene>
    <name evidence="6" type="ORF">HNR44_000695</name>
</gene>
<dbReference type="RefSeq" id="WP_184402693.1">
    <property type="nucleotide sequence ID" value="NZ_JACHHJ010000001.1"/>
</dbReference>
<proteinExistence type="predicted"/>